<evidence type="ECO:0000259" key="2">
    <source>
        <dbReference type="Pfam" id="PF03629"/>
    </source>
</evidence>
<dbReference type="RefSeq" id="WP_343131549.1">
    <property type="nucleotide sequence ID" value="NZ_JBCITK010000001.1"/>
</dbReference>
<keyword evidence="4" id="KW-1185">Reference proteome</keyword>
<accession>A0ABU9VP09</accession>
<evidence type="ECO:0000313" key="4">
    <source>
        <dbReference type="Proteomes" id="UP001418796"/>
    </source>
</evidence>
<feature type="domain" description="Sialate O-acetylesterase" evidence="2">
    <location>
        <begin position="2"/>
        <end position="233"/>
    </location>
</feature>
<dbReference type="PANTHER" id="PTHR31988:SF19">
    <property type="entry name" value="9-O-ACETYL-N-ACETYLNEURAMINIC ACID DEACETYLASE-RELATED"/>
    <property type="match status" value="1"/>
</dbReference>
<dbReference type="EMBL" id="JBCITK010000001">
    <property type="protein sequence ID" value="MEN0644928.1"/>
    <property type="molecule type" value="Genomic_DNA"/>
</dbReference>
<dbReference type="InterPro" id="IPR036514">
    <property type="entry name" value="SGNH_hydro_sf"/>
</dbReference>
<dbReference type="Proteomes" id="UP001418796">
    <property type="component" value="Unassembled WGS sequence"/>
</dbReference>
<dbReference type="Gene3D" id="3.40.50.1110">
    <property type="entry name" value="SGNH hydrolase"/>
    <property type="match status" value="1"/>
</dbReference>
<evidence type="ECO:0000313" key="3">
    <source>
        <dbReference type="EMBL" id="MEN0644928.1"/>
    </source>
</evidence>
<dbReference type="SUPFAM" id="SSF52266">
    <property type="entry name" value="SGNH hydrolase"/>
    <property type="match status" value="1"/>
</dbReference>
<dbReference type="InterPro" id="IPR052940">
    <property type="entry name" value="Carb_Esterase_6"/>
</dbReference>
<keyword evidence="1" id="KW-0378">Hydrolase</keyword>
<dbReference type="InterPro" id="IPR005181">
    <property type="entry name" value="SASA"/>
</dbReference>
<sequence length="264" mass="29670">MDLVLFMGQSNIAGRGVAEDAPRVAEGHGYEFRAVTDPSKLYPMTEPFGVAENKEDGITETIKTGSLVSAFINEYYLITQVPIVAVSASKGGSSIDEWQPGTPYLNDAIERLHTAEEWLGSHGYEIRRVFMVWCQGETDALMPESDYVPKLTNMIEEMLALGVERCYMIRIGNKEGTDLYKSMIQIQTEFCKTYPHATLVSTLYAGMTSDKLNLMKDDGIHYTQEGYNQVGVEAGRNVAFHVQNRKEPYLYDPEYEGVYFSCKC</sequence>
<organism evidence="3 4">
    <name type="scientific">Alkalicoccobacillus gibsonii</name>
    <dbReference type="NCBI Taxonomy" id="79881"/>
    <lineage>
        <taxon>Bacteria</taxon>
        <taxon>Bacillati</taxon>
        <taxon>Bacillota</taxon>
        <taxon>Bacilli</taxon>
        <taxon>Bacillales</taxon>
        <taxon>Bacillaceae</taxon>
        <taxon>Alkalicoccobacillus</taxon>
    </lineage>
</organism>
<dbReference type="PANTHER" id="PTHR31988">
    <property type="entry name" value="ESTERASE, PUTATIVE (DUF303)-RELATED"/>
    <property type="match status" value="1"/>
</dbReference>
<protein>
    <submittedName>
        <fullName evidence="3">Sialate O-acetylesterase</fullName>
    </submittedName>
</protein>
<dbReference type="Pfam" id="PF03629">
    <property type="entry name" value="SASA"/>
    <property type="match status" value="1"/>
</dbReference>
<name>A0ABU9VP09_9BACI</name>
<gene>
    <name evidence="3" type="ORF">MKY91_17365</name>
</gene>
<evidence type="ECO:0000256" key="1">
    <source>
        <dbReference type="ARBA" id="ARBA00022801"/>
    </source>
</evidence>
<reference evidence="3 4" key="1">
    <citation type="submission" date="2024-03" db="EMBL/GenBank/DDBJ databases">
        <title>Bacilli Hybrid Assemblies.</title>
        <authorList>
            <person name="Kovac J."/>
        </authorList>
    </citation>
    <scope>NUCLEOTIDE SEQUENCE [LARGE SCALE GENOMIC DNA]</scope>
    <source>
        <strain evidence="3 4">FSL R7-0666</strain>
    </source>
</reference>
<comment type="caution">
    <text evidence="3">The sequence shown here is derived from an EMBL/GenBank/DDBJ whole genome shotgun (WGS) entry which is preliminary data.</text>
</comment>
<proteinExistence type="predicted"/>